<name>A0ABP4W6Y3_9ACTN</name>
<keyword evidence="1" id="KW-1133">Transmembrane helix</keyword>
<gene>
    <name evidence="2" type="ORF">GCM10009710_26480</name>
</gene>
<accession>A0ABP4W6Y3</accession>
<proteinExistence type="predicted"/>
<dbReference type="InterPro" id="IPR058061">
    <property type="entry name" value="SCO4848-like"/>
</dbReference>
<sequence length="74" mass="8015">MLVVAGVFNVVIWPRFAKAIVDDDRAWAGEAWSSAPQAFFWVHAVLIGTAMTLGVIVLVIGVRSLLAHRRSPSA</sequence>
<comment type="caution">
    <text evidence="2">The sequence shown here is derived from an EMBL/GenBank/DDBJ whole genome shotgun (WGS) entry which is preliminary data.</text>
</comment>
<dbReference type="NCBIfam" id="NF046117">
    <property type="entry name" value="SCO4848_fam"/>
    <property type="match status" value="1"/>
</dbReference>
<dbReference type="Pfam" id="PF26606">
    <property type="entry name" value="SCO4848"/>
    <property type="match status" value="1"/>
</dbReference>
<evidence type="ECO:0000313" key="3">
    <source>
        <dbReference type="Proteomes" id="UP001501057"/>
    </source>
</evidence>
<organism evidence="2 3">
    <name type="scientific">Aeromicrobium alkaliterrae</name>
    <dbReference type="NCBI Taxonomy" id="302168"/>
    <lineage>
        <taxon>Bacteria</taxon>
        <taxon>Bacillati</taxon>
        <taxon>Actinomycetota</taxon>
        <taxon>Actinomycetes</taxon>
        <taxon>Propionibacteriales</taxon>
        <taxon>Nocardioidaceae</taxon>
        <taxon>Aeromicrobium</taxon>
    </lineage>
</organism>
<dbReference type="EMBL" id="BAAAME010000004">
    <property type="protein sequence ID" value="GAA1745161.1"/>
    <property type="molecule type" value="Genomic_DNA"/>
</dbReference>
<protein>
    <recommendedName>
        <fullName evidence="4">Integral membrane protein</fullName>
    </recommendedName>
</protein>
<keyword evidence="1" id="KW-0472">Membrane</keyword>
<keyword evidence="1" id="KW-0812">Transmembrane</keyword>
<evidence type="ECO:0008006" key="4">
    <source>
        <dbReference type="Google" id="ProtNLM"/>
    </source>
</evidence>
<evidence type="ECO:0000256" key="1">
    <source>
        <dbReference type="SAM" id="Phobius"/>
    </source>
</evidence>
<keyword evidence="3" id="KW-1185">Reference proteome</keyword>
<evidence type="ECO:0000313" key="2">
    <source>
        <dbReference type="EMBL" id="GAA1745161.1"/>
    </source>
</evidence>
<feature type="transmembrane region" description="Helical" evidence="1">
    <location>
        <begin position="41"/>
        <end position="66"/>
    </location>
</feature>
<dbReference type="Proteomes" id="UP001501057">
    <property type="component" value="Unassembled WGS sequence"/>
</dbReference>
<reference evidence="3" key="1">
    <citation type="journal article" date="2019" name="Int. J. Syst. Evol. Microbiol.">
        <title>The Global Catalogue of Microorganisms (GCM) 10K type strain sequencing project: providing services to taxonomists for standard genome sequencing and annotation.</title>
        <authorList>
            <consortium name="The Broad Institute Genomics Platform"/>
            <consortium name="The Broad Institute Genome Sequencing Center for Infectious Disease"/>
            <person name="Wu L."/>
            <person name="Ma J."/>
        </authorList>
    </citation>
    <scope>NUCLEOTIDE SEQUENCE [LARGE SCALE GENOMIC DNA]</scope>
    <source>
        <strain evidence="3">JCM 13518</strain>
    </source>
</reference>